<evidence type="ECO:0000313" key="3">
    <source>
        <dbReference type="Proteomes" id="UP001201262"/>
    </source>
</evidence>
<keyword evidence="1" id="KW-0472">Membrane</keyword>
<dbReference type="AlphaFoldDB" id="A0AAD4PY02"/>
<evidence type="ECO:0000256" key="1">
    <source>
        <dbReference type="SAM" id="Phobius"/>
    </source>
</evidence>
<dbReference type="Proteomes" id="UP001201262">
    <property type="component" value="Unassembled WGS sequence"/>
</dbReference>
<protein>
    <submittedName>
        <fullName evidence="2">Uncharacterized protein</fullName>
    </submittedName>
</protein>
<dbReference type="GeneID" id="70251045"/>
<dbReference type="EMBL" id="JAJTJA010000009">
    <property type="protein sequence ID" value="KAH8693879.1"/>
    <property type="molecule type" value="Genomic_DNA"/>
</dbReference>
<accession>A0AAD4PY02</accession>
<keyword evidence="1" id="KW-1133">Transmembrane helix</keyword>
<proteinExistence type="predicted"/>
<comment type="caution">
    <text evidence="2">The sequence shown here is derived from an EMBL/GenBank/DDBJ whole genome shotgun (WGS) entry which is preliminary data.</text>
</comment>
<sequence length="61" mass="7125">MASMIMFDEFIDTELSSNTMRIMEFSTSAFLKVVAMGLGQYLFFKVIYNVFFHPLRNYPSP</sequence>
<evidence type="ECO:0000313" key="2">
    <source>
        <dbReference type="EMBL" id="KAH8693879.1"/>
    </source>
</evidence>
<gene>
    <name evidence="2" type="ORF">BGW36DRAFT_429908</name>
</gene>
<organism evidence="2 3">
    <name type="scientific">Talaromyces proteolyticus</name>
    <dbReference type="NCBI Taxonomy" id="1131652"/>
    <lineage>
        <taxon>Eukaryota</taxon>
        <taxon>Fungi</taxon>
        <taxon>Dikarya</taxon>
        <taxon>Ascomycota</taxon>
        <taxon>Pezizomycotina</taxon>
        <taxon>Eurotiomycetes</taxon>
        <taxon>Eurotiomycetidae</taxon>
        <taxon>Eurotiales</taxon>
        <taxon>Trichocomaceae</taxon>
        <taxon>Talaromyces</taxon>
        <taxon>Talaromyces sect. Bacilispori</taxon>
    </lineage>
</organism>
<keyword evidence="1" id="KW-0812">Transmembrane</keyword>
<keyword evidence="3" id="KW-1185">Reference proteome</keyword>
<dbReference type="RefSeq" id="XP_046069549.1">
    <property type="nucleotide sequence ID" value="XM_046220758.1"/>
</dbReference>
<feature type="transmembrane region" description="Helical" evidence="1">
    <location>
        <begin position="29"/>
        <end position="51"/>
    </location>
</feature>
<name>A0AAD4PY02_9EURO</name>
<reference evidence="2" key="1">
    <citation type="submission" date="2021-12" db="EMBL/GenBank/DDBJ databases">
        <title>Convergent genome expansion in fungi linked to evolution of root-endophyte symbiosis.</title>
        <authorList>
            <consortium name="DOE Joint Genome Institute"/>
            <person name="Ke Y.-H."/>
            <person name="Bonito G."/>
            <person name="Liao H.-L."/>
            <person name="Looney B."/>
            <person name="Rojas-Flechas A."/>
            <person name="Nash J."/>
            <person name="Hameed K."/>
            <person name="Schadt C."/>
            <person name="Martin F."/>
            <person name="Crous P.W."/>
            <person name="Miettinen O."/>
            <person name="Magnuson J.K."/>
            <person name="Labbe J."/>
            <person name="Jacobson D."/>
            <person name="Doktycz M.J."/>
            <person name="Veneault-Fourrey C."/>
            <person name="Kuo A."/>
            <person name="Mondo S."/>
            <person name="Calhoun S."/>
            <person name="Riley R."/>
            <person name="Ohm R."/>
            <person name="LaButti K."/>
            <person name="Andreopoulos B."/>
            <person name="Pangilinan J."/>
            <person name="Nolan M."/>
            <person name="Tritt A."/>
            <person name="Clum A."/>
            <person name="Lipzen A."/>
            <person name="Daum C."/>
            <person name="Barry K."/>
            <person name="Grigoriev I.V."/>
            <person name="Vilgalys R."/>
        </authorList>
    </citation>
    <scope>NUCLEOTIDE SEQUENCE</scope>
    <source>
        <strain evidence="2">PMI_201</strain>
    </source>
</reference>